<evidence type="ECO:0000259" key="1">
    <source>
        <dbReference type="Pfam" id="PF03372"/>
    </source>
</evidence>
<sequence length="415" mass="47464">IGSWNVRGCNDPLKLQEVTDFIGHNKLDAFGILETRVKDRRSQKFSKKFGRYKTLHNYYDCHYGGRIWVLWNPVSVSLTVLDRGSQLIHCSLVHLSSQRKFLVTFVYAFNRASERLDLWSHLQQLSMGLHLPWVCLGNFNVSLNYDERVGCVVHDREMQDFPDCLRYCSLVDHPYTRGVYTWHNKQDASPKWAKLDRVLVNRDWFLGMPSSTVTFLPSGISDHAPALLSVISSVPHQRPFRYLNCWASSSEFMACISRGWSASCFGGKIFSLFFRLRRIRADLKLIHTSEFSDLTARVAAAKGLLNNCKLLLQTSPTNSRLLAQEKQFLGAYACLKNAEMMALSQRAKVQYLMLNDVNTRYFYASVAAWRIRNTIGAIEDVHGQVCQGHSVVSRAFFGLLYEFAGYGCCYYCSSC</sequence>
<dbReference type="Gene3D" id="3.60.10.10">
    <property type="entry name" value="Endonuclease/exonuclease/phosphatase"/>
    <property type="match status" value="1"/>
</dbReference>
<dbReference type="EMBL" id="JBDFQZ010000005">
    <property type="protein sequence ID" value="KAK9723747.1"/>
    <property type="molecule type" value="Genomic_DNA"/>
</dbReference>
<dbReference type="InterPro" id="IPR005135">
    <property type="entry name" value="Endo/exonuclease/phosphatase"/>
</dbReference>
<keyword evidence="3" id="KW-1185">Reference proteome</keyword>
<feature type="non-terminal residue" evidence="2">
    <location>
        <position position="1"/>
    </location>
</feature>
<proteinExistence type="predicted"/>
<protein>
    <recommendedName>
        <fullName evidence="1">Endonuclease/exonuclease/phosphatase domain-containing protein</fullName>
    </recommendedName>
</protein>
<evidence type="ECO:0000313" key="2">
    <source>
        <dbReference type="EMBL" id="KAK9723747.1"/>
    </source>
</evidence>
<gene>
    <name evidence="2" type="ORF">RND81_05G022700</name>
</gene>
<dbReference type="Proteomes" id="UP001443914">
    <property type="component" value="Unassembled WGS sequence"/>
</dbReference>
<dbReference type="SUPFAM" id="SSF56219">
    <property type="entry name" value="DNase I-like"/>
    <property type="match status" value="1"/>
</dbReference>
<evidence type="ECO:0000313" key="3">
    <source>
        <dbReference type="Proteomes" id="UP001443914"/>
    </source>
</evidence>
<dbReference type="PANTHER" id="PTHR33710">
    <property type="entry name" value="BNAC02G09200D PROTEIN"/>
    <property type="match status" value="1"/>
</dbReference>
<comment type="caution">
    <text evidence="2">The sequence shown here is derived from an EMBL/GenBank/DDBJ whole genome shotgun (WGS) entry which is preliminary data.</text>
</comment>
<dbReference type="PANTHER" id="PTHR33710:SF71">
    <property type="entry name" value="ENDONUCLEASE_EXONUCLEASE_PHOSPHATASE DOMAIN-CONTAINING PROTEIN"/>
    <property type="match status" value="1"/>
</dbReference>
<reference evidence="2" key="1">
    <citation type="submission" date="2024-03" db="EMBL/GenBank/DDBJ databases">
        <title>WGS assembly of Saponaria officinalis var. Norfolk2.</title>
        <authorList>
            <person name="Jenkins J."/>
            <person name="Shu S."/>
            <person name="Grimwood J."/>
            <person name="Barry K."/>
            <person name="Goodstein D."/>
            <person name="Schmutz J."/>
            <person name="Leebens-Mack J."/>
            <person name="Osbourn A."/>
        </authorList>
    </citation>
    <scope>NUCLEOTIDE SEQUENCE [LARGE SCALE GENOMIC DNA]</scope>
    <source>
        <strain evidence="2">JIC</strain>
    </source>
</reference>
<organism evidence="2 3">
    <name type="scientific">Saponaria officinalis</name>
    <name type="common">Common soapwort</name>
    <name type="synonym">Lychnis saponaria</name>
    <dbReference type="NCBI Taxonomy" id="3572"/>
    <lineage>
        <taxon>Eukaryota</taxon>
        <taxon>Viridiplantae</taxon>
        <taxon>Streptophyta</taxon>
        <taxon>Embryophyta</taxon>
        <taxon>Tracheophyta</taxon>
        <taxon>Spermatophyta</taxon>
        <taxon>Magnoliopsida</taxon>
        <taxon>eudicotyledons</taxon>
        <taxon>Gunneridae</taxon>
        <taxon>Pentapetalae</taxon>
        <taxon>Caryophyllales</taxon>
        <taxon>Caryophyllaceae</taxon>
        <taxon>Caryophylleae</taxon>
        <taxon>Saponaria</taxon>
    </lineage>
</organism>
<feature type="domain" description="Endonuclease/exonuclease/phosphatase" evidence="1">
    <location>
        <begin position="2"/>
        <end position="223"/>
    </location>
</feature>
<dbReference type="Pfam" id="PF03372">
    <property type="entry name" value="Exo_endo_phos"/>
    <property type="match status" value="1"/>
</dbReference>
<dbReference type="AlphaFoldDB" id="A0AAW1KTH2"/>
<accession>A0AAW1KTH2</accession>
<dbReference type="GO" id="GO:0003824">
    <property type="term" value="F:catalytic activity"/>
    <property type="evidence" value="ECO:0007669"/>
    <property type="project" value="InterPro"/>
</dbReference>
<name>A0AAW1KTH2_SAPOF</name>
<dbReference type="InterPro" id="IPR036691">
    <property type="entry name" value="Endo/exonu/phosph_ase_sf"/>
</dbReference>